<evidence type="ECO:0000313" key="2">
    <source>
        <dbReference type="EMBL" id="ACZ40681.1"/>
    </source>
</evidence>
<dbReference type="Pfam" id="PF01522">
    <property type="entry name" value="Polysacc_deac_1"/>
    <property type="match status" value="1"/>
</dbReference>
<dbReference type="InterPro" id="IPR037950">
    <property type="entry name" value="PgdA-like"/>
</dbReference>
<dbReference type="Proteomes" id="UP000002027">
    <property type="component" value="Chromosome 2"/>
</dbReference>
<protein>
    <submittedName>
        <fullName evidence="2">Polysaccharide deacetylase</fullName>
    </submittedName>
</protein>
<feature type="domain" description="NodB homology" evidence="1">
    <location>
        <begin position="35"/>
        <end position="253"/>
    </location>
</feature>
<evidence type="ECO:0000259" key="1">
    <source>
        <dbReference type="PROSITE" id="PS51677"/>
    </source>
</evidence>
<dbReference type="PANTHER" id="PTHR47561">
    <property type="entry name" value="POLYSACCHARIDE DEACETYLASE FAMILY PROTEIN (AFU_ORTHOLOGUE AFUA_6G05030)"/>
    <property type="match status" value="1"/>
</dbReference>
<proteinExistence type="predicted"/>
<dbReference type="Gene3D" id="3.20.20.370">
    <property type="entry name" value="Glycoside hydrolase/deacetylase"/>
    <property type="match status" value="1"/>
</dbReference>
<reference evidence="2 3" key="2">
    <citation type="journal article" date="2010" name="Stand. Genomic Sci.">
        <title>Complete genome sequence of Desulfohalobium retbaense type strain (HR(100)).</title>
        <authorList>
            <person name="Spring S."/>
            <person name="Nolan M."/>
            <person name="Lapidus A."/>
            <person name="Glavina Del Rio T."/>
            <person name="Copeland A."/>
            <person name="Tice H."/>
            <person name="Cheng J.F."/>
            <person name="Lucas S."/>
            <person name="Land M."/>
            <person name="Chen F."/>
            <person name="Bruce D."/>
            <person name="Goodwin L."/>
            <person name="Pitluck S."/>
            <person name="Ivanova N."/>
            <person name="Mavromatis K."/>
            <person name="Mikhailova N."/>
            <person name="Pati A."/>
            <person name="Chen A."/>
            <person name="Palaniappan K."/>
            <person name="Hauser L."/>
            <person name="Chang Y.J."/>
            <person name="Jeffries C.D."/>
            <person name="Munk C."/>
            <person name="Kiss H."/>
            <person name="Chain P."/>
            <person name="Han C."/>
            <person name="Brettin T."/>
            <person name="Detter J.C."/>
            <person name="Schuler E."/>
            <person name="Goker M."/>
            <person name="Rohde M."/>
            <person name="Bristow J."/>
            <person name="Eisen J.A."/>
            <person name="Markowitz V."/>
            <person name="Hugenholtz P."/>
            <person name="Kyrpides N.C."/>
            <person name="Klenk H.P."/>
        </authorList>
    </citation>
    <scope>NUCLEOTIDE SEQUENCE [LARGE SCALE GENOMIC DNA]</scope>
    <source>
        <strain evidence="3">ATCC 49802 / DSM 20745 / S 6022</strain>
    </source>
</reference>
<keyword evidence="3" id="KW-1185">Reference proteome</keyword>
<dbReference type="RefSeq" id="WP_012873716.1">
    <property type="nucleotide sequence ID" value="NC_013524.1"/>
</dbReference>
<dbReference type="EMBL" id="CP001824">
    <property type="protein sequence ID" value="ACZ40681.1"/>
    <property type="molecule type" value="Genomic_DNA"/>
</dbReference>
<sequence>MGRWKGGAQCAVMLTFDVDAETLWLAGDATRLNQPGMLSQGTYGARVAVPLILDLLERAGIRATFFVPGWTAETHADVIRAVHERGHEIGHHGYLHEQPTALAPEEEAEVLVRGINALQAISGEAPVGYRSPAWEFSAHTLDLLQRHGFRYSSNLMSDFVPWVHPGTDIVELPVQWLLDDAPFFLFGSGRTQRPIQPAAVAYQAWTEEFEGIYRHGGLFNLTMHPQLIGRPGRLLMLERLIEFIRGHEGVWFATGREVAEFWQREG</sequence>
<dbReference type="AlphaFoldDB" id="D1CA38"/>
<gene>
    <name evidence="2" type="ordered locus">Sthe_3281</name>
</gene>
<dbReference type="SUPFAM" id="SSF88713">
    <property type="entry name" value="Glycoside hydrolase/deacetylase"/>
    <property type="match status" value="1"/>
</dbReference>
<dbReference type="HOGENOM" id="CLU_029940_1_1_0"/>
<reference evidence="3" key="1">
    <citation type="submission" date="2009-11" db="EMBL/GenBank/DDBJ databases">
        <title>The complete chromosome 2 of Sphaerobacter thermophilus DSM 20745.</title>
        <authorList>
            <person name="Lucas S."/>
            <person name="Copeland A."/>
            <person name="Lapidus A."/>
            <person name="Glavina del Rio T."/>
            <person name="Dalin E."/>
            <person name="Tice H."/>
            <person name="Bruce D."/>
            <person name="Goodwin L."/>
            <person name="Pitluck S."/>
            <person name="Kyrpides N."/>
            <person name="Mavromatis K."/>
            <person name="Ivanova N."/>
            <person name="Mikhailova N."/>
            <person name="LaButti K.M."/>
            <person name="Clum A."/>
            <person name="Sun H.I."/>
            <person name="Brettin T."/>
            <person name="Detter J.C."/>
            <person name="Han C."/>
            <person name="Larimer F."/>
            <person name="Land M."/>
            <person name="Hauser L."/>
            <person name="Markowitz V."/>
            <person name="Cheng J.F."/>
            <person name="Hugenholtz P."/>
            <person name="Woyke T."/>
            <person name="Wu D."/>
            <person name="Steenblock K."/>
            <person name="Schneider S."/>
            <person name="Pukall R."/>
            <person name="Goeker M."/>
            <person name="Klenk H.P."/>
            <person name="Eisen J.A."/>
        </authorList>
    </citation>
    <scope>NUCLEOTIDE SEQUENCE [LARGE SCALE GENOMIC DNA]</scope>
    <source>
        <strain evidence="3">ATCC 49802 / DSM 20745 / S 6022</strain>
    </source>
</reference>
<dbReference type="OrthoDB" id="153646at2"/>
<organism evidence="2 3">
    <name type="scientific">Sphaerobacter thermophilus (strain ATCC 49802 / DSM 20745 / KCCM 41009 / NCIMB 13125 / S 6022)</name>
    <dbReference type="NCBI Taxonomy" id="479434"/>
    <lineage>
        <taxon>Bacteria</taxon>
        <taxon>Pseudomonadati</taxon>
        <taxon>Thermomicrobiota</taxon>
        <taxon>Thermomicrobia</taxon>
        <taxon>Sphaerobacterales</taxon>
        <taxon>Sphaerobacterineae</taxon>
        <taxon>Sphaerobacteraceae</taxon>
        <taxon>Sphaerobacter</taxon>
    </lineage>
</organism>
<dbReference type="KEGG" id="sti:Sthe_3281"/>
<dbReference type="GO" id="GO:0016810">
    <property type="term" value="F:hydrolase activity, acting on carbon-nitrogen (but not peptide) bonds"/>
    <property type="evidence" value="ECO:0007669"/>
    <property type="project" value="InterPro"/>
</dbReference>
<dbReference type="InterPro" id="IPR011330">
    <property type="entry name" value="Glyco_hydro/deAcase_b/a-brl"/>
</dbReference>
<accession>D1CA38</accession>
<dbReference type="CDD" id="cd10938">
    <property type="entry name" value="CE4_HpPgdA_like"/>
    <property type="match status" value="1"/>
</dbReference>
<dbReference type="InterPro" id="IPR002509">
    <property type="entry name" value="NODB_dom"/>
</dbReference>
<evidence type="ECO:0000313" key="3">
    <source>
        <dbReference type="Proteomes" id="UP000002027"/>
    </source>
</evidence>
<name>D1CA38_SPHTD</name>
<dbReference type="GO" id="GO:0005975">
    <property type="term" value="P:carbohydrate metabolic process"/>
    <property type="evidence" value="ECO:0007669"/>
    <property type="project" value="InterPro"/>
</dbReference>
<dbReference type="PANTHER" id="PTHR47561:SF1">
    <property type="entry name" value="POLYSACCHARIDE DEACETYLASE FAMILY PROTEIN (AFU_ORTHOLOGUE AFUA_6G05030)"/>
    <property type="match status" value="1"/>
</dbReference>
<dbReference type="PROSITE" id="PS51677">
    <property type="entry name" value="NODB"/>
    <property type="match status" value="1"/>
</dbReference>
<dbReference type="InParanoid" id="D1CA38"/>
<dbReference type="eggNOG" id="COG0726">
    <property type="taxonomic scope" value="Bacteria"/>
</dbReference>
<dbReference type="STRING" id="479434.Sthe_3281"/>